<dbReference type="AlphaFoldDB" id="A0A9E3H614"/>
<gene>
    <name evidence="2" type="ORF">KME28_07030</name>
</gene>
<proteinExistence type="predicted"/>
<keyword evidence="1" id="KW-1133">Transmembrane helix</keyword>
<protein>
    <submittedName>
        <fullName evidence="2">Uncharacterized protein</fullName>
    </submittedName>
</protein>
<organism evidence="2 3">
    <name type="scientific">Pelatocladus maniniholoensis HA4357-MV3</name>
    <dbReference type="NCBI Taxonomy" id="1117104"/>
    <lineage>
        <taxon>Bacteria</taxon>
        <taxon>Bacillati</taxon>
        <taxon>Cyanobacteriota</taxon>
        <taxon>Cyanophyceae</taxon>
        <taxon>Nostocales</taxon>
        <taxon>Nostocaceae</taxon>
        <taxon>Pelatocladus</taxon>
    </lineage>
</organism>
<keyword evidence="1" id="KW-0812">Transmembrane</keyword>
<evidence type="ECO:0000313" key="2">
    <source>
        <dbReference type="EMBL" id="MBW4431478.1"/>
    </source>
</evidence>
<dbReference type="EMBL" id="JAHHHW010000070">
    <property type="protein sequence ID" value="MBW4431478.1"/>
    <property type="molecule type" value="Genomic_DNA"/>
</dbReference>
<accession>A0A9E3H614</accession>
<feature type="transmembrane region" description="Helical" evidence="1">
    <location>
        <begin position="15"/>
        <end position="35"/>
    </location>
</feature>
<name>A0A9E3H614_9NOST</name>
<evidence type="ECO:0000256" key="1">
    <source>
        <dbReference type="SAM" id="Phobius"/>
    </source>
</evidence>
<reference evidence="2" key="1">
    <citation type="submission" date="2021-05" db="EMBL/GenBank/DDBJ databases">
        <authorList>
            <person name="Pietrasiak N."/>
            <person name="Ward R."/>
            <person name="Stajich J.E."/>
            <person name="Kurbessoian T."/>
        </authorList>
    </citation>
    <scope>NUCLEOTIDE SEQUENCE</scope>
    <source>
        <strain evidence="2">HA4357-MV3</strain>
    </source>
</reference>
<sequence>MRQLQLFPVLQTLGFVFWSSLPLIGLVFWVGSGLVGDRILNHTYSHKKYLQADTQLVRQIMKKVVAIEVKVLQAKGVSLVNVKTNHSPLKTMKFEFSITEPNQLEANISRELGLSRERVSELIRYQGLDKIKRESDRTIAI</sequence>
<reference evidence="2" key="2">
    <citation type="journal article" date="2022" name="Microbiol. Resour. Announc.">
        <title>Metagenome Sequencing to Explore Phylogenomics of Terrestrial Cyanobacteria.</title>
        <authorList>
            <person name="Ward R.D."/>
            <person name="Stajich J.E."/>
            <person name="Johansen J.R."/>
            <person name="Huntemann M."/>
            <person name="Clum A."/>
            <person name="Foster B."/>
            <person name="Foster B."/>
            <person name="Roux S."/>
            <person name="Palaniappan K."/>
            <person name="Varghese N."/>
            <person name="Mukherjee S."/>
            <person name="Reddy T.B.K."/>
            <person name="Daum C."/>
            <person name="Copeland A."/>
            <person name="Chen I.A."/>
            <person name="Ivanova N.N."/>
            <person name="Kyrpides N.C."/>
            <person name="Shapiro N."/>
            <person name="Eloe-Fadrosh E.A."/>
            <person name="Pietrasiak N."/>
        </authorList>
    </citation>
    <scope>NUCLEOTIDE SEQUENCE</scope>
    <source>
        <strain evidence="2">HA4357-MV3</strain>
    </source>
</reference>
<keyword evidence="1" id="KW-0472">Membrane</keyword>
<dbReference type="Proteomes" id="UP000813215">
    <property type="component" value="Unassembled WGS sequence"/>
</dbReference>
<comment type="caution">
    <text evidence="2">The sequence shown here is derived from an EMBL/GenBank/DDBJ whole genome shotgun (WGS) entry which is preliminary data.</text>
</comment>
<evidence type="ECO:0000313" key="3">
    <source>
        <dbReference type="Proteomes" id="UP000813215"/>
    </source>
</evidence>